<comment type="caution">
    <text evidence="1">The sequence shown here is derived from an EMBL/GenBank/DDBJ whole genome shotgun (WGS) entry which is preliminary data.</text>
</comment>
<accession>A0A2S5KTA7</accession>
<proteinExistence type="predicted"/>
<protein>
    <submittedName>
        <fullName evidence="1">Phosphatase</fullName>
    </submittedName>
</protein>
<reference evidence="1 2" key="1">
    <citation type="submission" date="2018-02" db="EMBL/GenBank/DDBJ databases">
        <title>novel marine gammaproteobacteria from coastal saline agro ecosystem.</title>
        <authorList>
            <person name="Krishnan R."/>
            <person name="Ramesh Kumar N."/>
        </authorList>
    </citation>
    <scope>NUCLEOTIDE SEQUENCE [LARGE SCALE GENOMIC DNA]</scope>
    <source>
        <strain evidence="1 2">228</strain>
    </source>
</reference>
<dbReference type="OrthoDB" id="5616525at2"/>
<dbReference type="EMBL" id="PRLP01000022">
    <property type="protein sequence ID" value="PPC77980.1"/>
    <property type="molecule type" value="Genomic_DNA"/>
</dbReference>
<name>A0A2S5KTA7_9PROT</name>
<evidence type="ECO:0000313" key="2">
    <source>
        <dbReference type="Proteomes" id="UP000238196"/>
    </source>
</evidence>
<organism evidence="1 2">
    <name type="scientific">Proteobacteria bacterium 228</name>
    <dbReference type="NCBI Taxonomy" id="2083153"/>
    <lineage>
        <taxon>Bacteria</taxon>
        <taxon>Pseudomonadati</taxon>
        <taxon>Pseudomonadota</taxon>
    </lineage>
</organism>
<gene>
    <name evidence="1" type="ORF">C4K68_07530</name>
</gene>
<evidence type="ECO:0000313" key="1">
    <source>
        <dbReference type="EMBL" id="PPC77980.1"/>
    </source>
</evidence>
<dbReference type="Proteomes" id="UP000238196">
    <property type="component" value="Unassembled WGS sequence"/>
</dbReference>
<dbReference type="AlphaFoldDB" id="A0A2S5KTA7"/>
<sequence>MNHPPKEHAQRVVESFSRIISASAATHIGQKHMLELQWLIESAIANAVHEELQQITHQVDKLSGALHHAAKRFEPNQPAE</sequence>